<proteinExistence type="inferred from homology"/>
<dbReference type="Proteomes" id="UP000500930">
    <property type="component" value="Chromosome"/>
</dbReference>
<dbReference type="InterPro" id="IPR006312">
    <property type="entry name" value="TatA/E"/>
</dbReference>
<dbReference type="EMBL" id="CP046391">
    <property type="protein sequence ID" value="QJC27700.1"/>
    <property type="molecule type" value="Genomic_DNA"/>
</dbReference>
<evidence type="ECO:0000313" key="11">
    <source>
        <dbReference type="Proteomes" id="UP000500930"/>
    </source>
</evidence>
<evidence type="ECO:0000256" key="8">
    <source>
        <dbReference type="ARBA" id="ARBA00023136"/>
    </source>
</evidence>
<dbReference type="PANTHER" id="PTHR42982:SF8">
    <property type="entry name" value="SEC-INDEPENDENT PROTEIN TRANSLOCASE PROTEIN TATA"/>
    <property type="match status" value="1"/>
</dbReference>
<organism evidence="10 11">
    <name type="scientific">Anaplasma platys</name>
    <dbReference type="NCBI Taxonomy" id="949"/>
    <lineage>
        <taxon>Bacteria</taxon>
        <taxon>Pseudomonadati</taxon>
        <taxon>Pseudomonadota</taxon>
        <taxon>Alphaproteobacteria</taxon>
        <taxon>Rickettsiales</taxon>
        <taxon>Anaplasmataceae</taxon>
        <taxon>Anaplasma</taxon>
    </lineage>
</organism>
<keyword evidence="2 9" id="KW-0813">Transport</keyword>
<dbReference type="GO" id="GO:0043953">
    <property type="term" value="P:protein transport by the Tat complex"/>
    <property type="evidence" value="ECO:0007669"/>
    <property type="project" value="UniProtKB-UniRule"/>
</dbReference>
<dbReference type="GO" id="GO:0033281">
    <property type="term" value="C:TAT protein transport complex"/>
    <property type="evidence" value="ECO:0007669"/>
    <property type="project" value="UniProtKB-UniRule"/>
</dbReference>
<reference evidence="10 11" key="1">
    <citation type="journal article" date="2020" name="Pathogens">
        <title>First Whole Genome Sequence of Anaplasma platys, an Obligate Intracellular Rickettsial Pathogen of Dogs.</title>
        <authorList>
            <person name="Llanes A."/>
            <person name="Rajeev S."/>
        </authorList>
    </citation>
    <scope>NUCLEOTIDE SEQUENCE [LARGE SCALE GENOMIC DNA]</scope>
    <source>
        <strain evidence="10 11">S3</strain>
    </source>
</reference>
<keyword evidence="5 9" id="KW-0653">Protein transport</keyword>
<dbReference type="Pfam" id="PF02416">
    <property type="entry name" value="TatA_B_E"/>
    <property type="match status" value="1"/>
</dbReference>
<accession>A0A858PYR0</accession>
<evidence type="ECO:0000256" key="5">
    <source>
        <dbReference type="ARBA" id="ARBA00022927"/>
    </source>
</evidence>
<evidence type="ECO:0000256" key="7">
    <source>
        <dbReference type="ARBA" id="ARBA00023010"/>
    </source>
</evidence>
<evidence type="ECO:0000256" key="1">
    <source>
        <dbReference type="ARBA" id="ARBA00004162"/>
    </source>
</evidence>
<comment type="function">
    <text evidence="9">Part of the twin-arginine translocation (Tat) system that transports large folded proteins containing a characteristic twin-arginine motif in their signal peptide across membranes. TatA could form the protein-conducting channel of the Tat system.</text>
</comment>
<keyword evidence="3 9" id="KW-1003">Cell membrane</keyword>
<keyword evidence="8 9" id="KW-0472">Membrane</keyword>
<evidence type="ECO:0000313" key="10">
    <source>
        <dbReference type="EMBL" id="QJC27700.1"/>
    </source>
</evidence>
<feature type="transmembrane region" description="Helical" evidence="9">
    <location>
        <begin position="16"/>
        <end position="34"/>
    </location>
</feature>
<evidence type="ECO:0000256" key="3">
    <source>
        <dbReference type="ARBA" id="ARBA00022475"/>
    </source>
</evidence>
<name>A0A858PYR0_9RICK</name>
<evidence type="ECO:0000256" key="4">
    <source>
        <dbReference type="ARBA" id="ARBA00022692"/>
    </source>
</evidence>
<comment type="subcellular location">
    <subcellularLocation>
        <location evidence="1 9">Cell membrane</location>
        <topology evidence="1 9">Single-pass membrane protein</topology>
    </subcellularLocation>
</comment>
<keyword evidence="7 9" id="KW-0811">Translocation</keyword>
<comment type="subunit">
    <text evidence="9">The Tat system comprises two distinct complexes: a TatABC complex, containing multiple copies of TatA, TatB and TatC subunits, and a separate TatA complex, containing only TatA subunits. Substrates initially bind to the TatABC complex, which probably triggers association of the separate TatA complex to form the active translocon.</text>
</comment>
<dbReference type="NCBIfam" id="TIGR01411">
    <property type="entry name" value="tatAE"/>
    <property type="match status" value="1"/>
</dbReference>
<keyword evidence="4 9" id="KW-0812">Transmembrane</keyword>
<dbReference type="GO" id="GO:0008320">
    <property type="term" value="F:protein transmembrane transporter activity"/>
    <property type="evidence" value="ECO:0007669"/>
    <property type="project" value="UniProtKB-UniRule"/>
</dbReference>
<dbReference type="PANTHER" id="PTHR42982">
    <property type="entry name" value="SEC-INDEPENDENT PROTEIN TRANSLOCASE PROTEIN TATA"/>
    <property type="match status" value="1"/>
</dbReference>
<dbReference type="Gene3D" id="1.20.5.3310">
    <property type="match status" value="1"/>
</dbReference>
<keyword evidence="11" id="KW-1185">Reference proteome</keyword>
<comment type="similarity">
    <text evidence="9">Belongs to the TatA/E family.</text>
</comment>
<evidence type="ECO:0000256" key="2">
    <source>
        <dbReference type="ARBA" id="ARBA00022448"/>
    </source>
</evidence>
<sequence>MSSNDCWRGCMSLGPWQVFLVLLIIMVLFGAGKLPQVMGDLGRGLKNLKRELKDGKLMSTEDEPHH</sequence>
<dbReference type="KEGG" id="aplt:ANPL_03155"/>
<dbReference type="InterPro" id="IPR003369">
    <property type="entry name" value="TatA/B/E"/>
</dbReference>
<dbReference type="AlphaFoldDB" id="A0A858PYR0"/>
<gene>
    <name evidence="9 10" type="primary">tatA</name>
    <name evidence="10" type="ORF">ANPL_03155</name>
</gene>
<keyword evidence="6 9" id="KW-1133">Transmembrane helix</keyword>
<evidence type="ECO:0000256" key="9">
    <source>
        <dbReference type="HAMAP-Rule" id="MF_00236"/>
    </source>
</evidence>
<dbReference type="HAMAP" id="MF_00236">
    <property type="entry name" value="TatA_E"/>
    <property type="match status" value="1"/>
</dbReference>
<protein>
    <recommendedName>
        <fullName evidence="9">Sec-independent protein translocase protein TatA</fullName>
    </recommendedName>
</protein>
<evidence type="ECO:0000256" key="6">
    <source>
        <dbReference type="ARBA" id="ARBA00022989"/>
    </source>
</evidence>